<name>A0ABU8BSI7_9RHOB</name>
<keyword evidence="2" id="KW-1185">Reference proteome</keyword>
<proteinExistence type="predicted"/>
<comment type="caution">
    <text evidence="1">The sequence shown here is derived from an EMBL/GenBank/DDBJ whole genome shotgun (WGS) entry which is preliminary data.</text>
</comment>
<dbReference type="Proteomes" id="UP001431963">
    <property type="component" value="Unassembled WGS sequence"/>
</dbReference>
<gene>
    <name evidence="1" type="ORF">V6590_05805</name>
</gene>
<dbReference type="RefSeq" id="WP_335420842.1">
    <property type="nucleotide sequence ID" value="NZ_JBALHR010000002.1"/>
</dbReference>
<sequence length="86" mass="9122">MGDQRAISALKDLIDAIEAGTATKDKEGWMHLPMTSLGGGRFRSVIGTAYDAYNGSLDAAKALHGAMAQDWGATYLTSQKYLAEIG</sequence>
<organism evidence="1 2">
    <name type="scientific">Gemmobacter denitrificans</name>
    <dbReference type="NCBI Taxonomy" id="3123040"/>
    <lineage>
        <taxon>Bacteria</taxon>
        <taxon>Pseudomonadati</taxon>
        <taxon>Pseudomonadota</taxon>
        <taxon>Alphaproteobacteria</taxon>
        <taxon>Rhodobacterales</taxon>
        <taxon>Paracoccaceae</taxon>
        <taxon>Gemmobacter</taxon>
    </lineage>
</organism>
<accession>A0ABU8BSI7</accession>
<reference evidence="1" key="1">
    <citation type="submission" date="2024-02" db="EMBL/GenBank/DDBJ databases">
        <title>Genome sequences of strain Gemmobacter sp. JM10B15.</title>
        <authorList>
            <person name="Zhang M."/>
        </authorList>
    </citation>
    <scope>NUCLEOTIDE SEQUENCE</scope>
    <source>
        <strain evidence="1">JM10B15</strain>
    </source>
</reference>
<dbReference type="EMBL" id="JBALHR010000002">
    <property type="protein sequence ID" value="MEH7827654.1"/>
    <property type="molecule type" value="Genomic_DNA"/>
</dbReference>
<evidence type="ECO:0000313" key="1">
    <source>
        <dbReference type="EMBL" id="MEH7827654.1"/>
    </source>
</evidence>
<evidence type="ECO:0000313" key="2">
    <source>
        <dbReference type="Proteomes" id="UP001431963"/>
    </source>
</evidence>
<protein>
    <submittedName>
        <fullName evidence="1">Uncharacterized protein</fullName>
    </submittedName>
</protein>